<keyword evidence="2" id="KW-1185">Reference proteome</keyword>
<proteinExistence type="predicted"/>
<accession>A0ABW1YNQ8</accession>
<reference evidence="2" key="1">
    <citation type="journal article" date="2019" name="Int. J. Syst. Evol. Microbiol.">
        <title>The Global Catalogue of Microorganisms (GCM) 10K type strain sequencing project: providing services to taxonomists for standard genome sequencing and annotation.</title>
        <authorList>
            <consortium name="The Broad Institute Genomics Platform"/>
            <consortium name="The Broad Institute Genome Sequencing Center for Infectious Disease"/>
            <person name="Wu L."/>
            <person name="Ma J."/>
        </authorList>
    </citation>
    <scope>NUCLEOTIDE SEQUENCE [LARGE SCALE GENOMIC DNA]</scope>
    <source>
        <strain evidence="2">CGMCC 1.13718</strain>
    </source>
</reference>
<dbReference type="Proteomes" id="UP001596425">
    <property type="component" value="Unassembled WGS sequence"/>
</dbReference>
<sequence>MAGNFEYDFVNAALERTKQNVSYNGSYFKITYPNGDVPAHLGVCTDVVIRSYRAIGTDLQVLVHEDMSSNFGLYPSKRIWGLSSTDKNIDHRRVPNLQAFFSRHGKSLPITNDPKDYAPGDLVTWTLPGNLPHIGVVSDRLSEHSGNPLIVHNIGAGPSLDDMLFSYEITGHYRYVPEKYNNSNQRGPLAGTR</sequence>
<organism evidence="1 2">
    <name type="scientific">Microbulbifer taiwanensis</name>
    <dbReference type="NCBI Taxonomy" id="986746"/>
    <lineage>
        <taxon>Bacteria</taxon>
        <taxon>Pseudomonadati</taxon>
        <taxon>Pseudomonadota</taxon>
        <taxon>Gammaproteobacteria</taxon>
        <taxon>Cellvibrionales</taxon>
        <taxon>Microbulbiferaceae</taxon>
        <taxon>Microbulbifer</taxon>
    </lineage>
</organism>
<dbReference type="Pfam" id="PF06940">
    <property type="entry name" value="DUF1287"/>
    <property type="match status" value="1"/>
</dbReference>
<dbReference type="InterPro" id="IPR009706">
    <property type="entry name" value="DUF1287"/>
</dbReference>
<dbReference type="PIRSF" id="PIRSF011444">
    <property type="entry name" value="DUF1287"/>
    <property type="match status" value="1"/>
</dbReference>
<protein>
    <submittedName>
        <fullName evidence="1">DUF1287 domain-containing protein</fullName>
    </submittedName>
</protein>
<gene>
    <name evidence="1" type="ORF">ACFQBM_13425</name>
</gene>
<dbReference type="EMBL" id="JBHSVR010000001">
    <property type="protein sequence ID" value="MFC6634295.1"/>
    <property type="molecule type" value="Genomic_DNA"/>
</dbReference>
<name>A0ABW1YNQ8_9GAMM</name>
<dbReference type="RefSeq" id="WP_226865175.1">
    <property type="nucleotide sequence ID" value="NZ_JACZFR010000038.1"/>
</dbReference>
<comment type="caution">
    <text evidence="1">The sequence shown here is derived from an EMBL/GenBank/DDBJ whole genome shotgun (WGS) entry which is preliminary data.</text>
</comment>
<evidence type="ECO:0000313" key="1">
    <source>
        <dbReference type="EMBL" id="MFC6634295.1"/>
    </source>
</evidence>
<evidence type="ECO:0000313" key="2">
    <source>
        <dbReference type="Proteomes" id="UP001596425"/>
    </source>
</evidence>